<evidence type="ECO:0000313" key="14">
    <source>
        <dbReference type="Proteomes" id="UP000249390"/>
    </source>
</evidence>
<name>A0A328DC42_9ASTE</name>
<gene>
    <name evidence="13" type="ORF">DM860_012486</name>
</gene>
<sequence length="152" mass="15954">MLLCGLLSEMLGQPAALGAFILGVVVPDAPPPLGSPLEYKIDMLCTVLLVPAKFAVTGLDIHLISPGSGMDAAIMESIIILGYIGKFAGAFIPAVFAGFSITDATSLSLIMCCKGIIETAVFITMKDNAVCINNLHYPAILSLICLVLIMRK</sequence>
<evidence type="ECO:0000256" key="11">
    <source>
        <dbReference type="SAM" id="SignalP"/>
    </source>
</evidence>
<keyword evidence="11" id="KW-0732">Signal</keyword>
<evidence type="ECO:0000256" key="10">
    <source>
        <dbReference type="SAM" id="Phobius"/>
    </source>
</evidence>
<dbReference type="PANTHER" id="PTHR32468">
    <property type="entry name" value="CATION/H + ANTIPORTER"/>
    <property type="match status" value="1"/>
</dbReference>
<dbReference type="AlphaFoldDB" id="A0A328DC42"/>
<evidence type="ECO:0000256" key="1">
    <source>
        <dbReference type="ARBA" id="ARBA00004141"/>
    </source>
</evidence>
<evidence type="ECO:0000256" key="6">
    <source>
        <dbReference type="ARBA" id="ARBA00022989"/>
    </source>
</evidence>
<dbReference type="PANTHER" id="PTHR32468:SF23">
    <property type="entry name" value="CATION_H(+) ANTIPORTER 14"/>
    <property type="match status" value="1"/>
</dbReference>
<dbReference type="Pfam" id="PF00999">
    <property type="entry name" value="Na_H_Exchanger"/>
    <property type="match status" value="1"/>
</dbReference>
<organism evidence="13 14">
    <name type="scientific">Cuscuta australis</name>
    <dbReference type="NCBI Taxonomy" id="267555"/>
    <lineage>
        <taxon>Eukaryota</taxon>
        <taxon>Viridiplantae</taxon>
        <taxon>Streptophyta</taxon>
        <taxon>Embryophyta</taxon>
        <taxon>Tracheophyta</taxon>
        <taxon>Spermatophyta</taxon>
        <taxon>Magnoliopsida</taxon>
        <taxon>eudicotyledons</taxon>
        <taxon>Gunneridae</taxon>
        <taxon>Pentapetalae</taxon>
        <taxon>asterids</taxon>
        <taxon>lamiids</taxon>
        <taxon>Solanales</taxon>
        <taxon>Convolvulaceae</taxon>
        <taxon>Cuscuteae</taxon>
        <taxon>Cuscuta</taxon>
        <taxon>Cuscuta subgen. Grammica</taxon>
        <taxon>Cuscuta sect. Cleistogrammica</taxon>
    </lineage>
</organism>
<accession>A0A328DC42</accession>
<keyword evidence="14" id="KW-1185">Reference proteome</keyword>
<protein>
    <recommendedName>
        <fullName evidence="12">Cation/H+ exchanger transmembrane domain-containing protein</fullName>
    </recommendedName>
</protein>
<dbReference type="GO" id="GO:0012505">
    <property type="term" value="C:endomembrane system"/>
    <property type="evidence" value="ECO:0007669"/>
    <property type="project" value="TreeGrafter"/>
</dbReference>
<feature type="signal peptide" evidence="11">
    <location>
        <begin position="1"/>
        <end position="18"/>
    </location>
</feature>
<feature type="transmembrane region" description="Helical" evidence="10">
    <location>
        <begin position="78"/>
        <end position="101"/>
    </location>
</feature>
<keyword evidence="8 10" id="KW-0472">Membrane</keyword>
<keyword evidence="3" id="KW-0633">Potassium transport</keyword>
<evidence type="ECO:0000259" key="12">
    <source>
        <dbReference type="Pfam" id="PF00999"/>
    </source>
</evidence>
<dbReference type="InterPro" id="IPR050794">
    <property type="entry name" value="CPA2_transporter"/>
</dbReference>
<reference evidence="13 14" key="1">
    <citation type="submission" date="2018-06" db="EMBL/GenBank/DDBJ databases">
        <title>The Genome of Cuscuta australis (Dodder) Provides Insight into the Evolution of Plant Parasitism.</title>
        <authorList>
            <person name="Liu H."/>
        </authorList>
    </citation>
    <scope>NUCLEOTIDE SEQUENCE [LARGE SCALE GENOMIC DNA]</scope>
    <source>
        <strain evidence="14">cv. Yunnan</strain>
        <tissue evidence="13">Vines</tissue>
    </source>
</reference>
<dbReference type="InterPro" id="IPR038770">
    <property type="entry name" value="Na+/solute_symporter_sf"/>
</dbReference>
<keyword evidence="4 10" id="KW-0812">Transmembrane</keyword>
<proteinExistence type="inferred from homology"/>
<dbReference type="EMBL" id="NQVE01000156">
    <property type="protein sequence ID" value="RAL43345.1"/>
    <property type="molecule type" value="Genomic_DNA"/>
</dbReference>
<keyword evidence="6 10" id="KW-1133">Transmembrane helix</keyword>
<dbReference type="GO" id="GO:0006813">
    <property type="term" value="P:potassium ion transport"/>
    <property type="evidence" value="ECO:0007669"/>
    <property type="project" value="UniProtKB-KW"/>
</dbReference>
<dbReference type="InterPro" id="IPR006153">
    <property type="entry name" value="Cation/H_exchanger_TM"/>
</dbReference>
<dbReference type="GO" id="GO:1902600">
    <property type="term" value="P:proton transmembrane transport"/>
    <property type="evidence" value="ECO:0007669"/>
    <property type="project" value="InterPro"/>
</dbReference>
<evidence type="ECO:0000256" key="7">
    <source>
        <dbReference type="ARBA" id="ARBA00023065"/>
    </source>
</evidence>
<keyword evidence="2" id="KW-0813">Transport</keyword>
<dbReference type="GO" id="GO:0016020">
    <property type="term" value="C:membrane"/>
    <property type="evidence" value="ECO:0007669"/>
    <property type="project" value="UniProtKB-SubCell"/>
</dbReference>
<keyword evidence="7" id="KW-0406">Ion transport</keyword>
<evidence type="ECO:0000313" key="13">
    <source>
        <dbReference type="EMBL" id="RAL43345.1"/>
    </source>
</evidence>
<feature type="chain" id="PRO_5016415406" description="Cation/H+ exchanger transmembrane domain-containing protein" evidence="11">
    <location>
        <begin position="19"/>
        <end position="152"/>
    </location>
</feature>
<evidence type="ECO:0000256" key="8">
    <source>
        <dbReference type="ARBA" id="ARBA00023136"/>
    </source>
</evidence>
<dbReference type="Proteomes" id="UP000249390">
    <property type="component" value="Unassembled WGS sequence"/>
</dbReference>
<evidence type="ECO:0000256" key="2">
    <source>
        <dbReference type="ARBA" id="ARBA00022448"/>
    </source>
</evidence>
<comment type="caution">
    <text evidence="13">The sequence shown here is derived from an EMBL/GenBank/DDBJ whole genome shotgun (WGS) entry which is preliminary data.</text>
</comment>
<feature type="domain" description="Cation/H+ exchanger transmembrane" evidence="12">
    <location>
        <begin position="1"/>
        <end position="149"/>
    </location>
</feature>
<comment type="similarity">
    <text evidence="9">Belongs to the monovalent cation:proton antiporter 2 (CPA2) transporter (TC 2.A.37) family. CHX (TC 2.A.37.4) subfamily.</text>
</comment>
<dbReference type="GO" id="GO:0015297">
    <property type="term" value="F:antiporter activity"/>
    <property type="evidence" value="ECO:0007669"/>
    <property type="project" value="InterPro"/>
</dbReference>
<evidence type="ECO:0000256" key="5">
    <source>
        <dbReference type="ARBA" id="ARBA00022958"/>
    </source>
</evidence>
<evidence type="ECO:0000256" key="4">
    <source>
        <dbReference type="ARBA" id="ARBA00022692"/>
    </source>
</evidence>
<evidence type="ECO:0000256" key="3">
    <source>
        <dbReference type="ARBA" id="ARBA00022538"/>
    </source>
</evidence>
<dbReference type="Gene3D" id="1.20.1530.20">
    <property type="match status" value="1"/>
</dbReference>
<feature type="transmembrane region" description="Helical" evidence="10">
    <location>
        <begin position="135"/>
        <end position="151"/>
    </location>
</feature>
<evidence type="ECO:0000256" key="9">
    <source>
        <dbReference type="ARBA" id="ARBA00038341"/>
    </source>
</evidence>
<comment type="subcellular location">
    <subcellularLocation>
        <location evidence="1">Membrane</location>
        <topology evidence="1">Multi-pass membrane protein</topology>
    </subcellularLocation>
</comment>
<dbReference type="GO" id="GO:0006885">
    <property type="term" value="P:regulation of pH"/>
    <property type="evidence" value="ECO:0007669"/>
    <property type="project" value="TreeGrafter"/>
</dbReference>
<keyword evidence="5" id="KW-0630">Potassium</keyword>